<comment type="caution">
    <text evidence="3">The sequence shown here is derived from an EMBL/GenBank/DDBJ whole genome shotgun (WGS) entry which is preliminary data.</text>
</comment>
<dbReference type="EMBL" id="MFYX01000035">
    <property type="protein sequence ID" value="OGK06164.1"/>
    <property type="molecule type" value="Genomic_DNA"/>
</dbReference>
<accession>A0A1F7FHG7</accession>
<reference evidence="3 4" key="1">
    <citation type="journal article" date="2016" name="Nat. Commun.">
        <title>Thousands of microbial genomes shed light on interconnected biogeochemical processes in an aquifer system.</title>
        <authorList>
            <person name="Anantharaman K."/>
            <person name="Brown C.T."/>
            <person name="Hug L.A."/>
            <person name="Sharon I."/>
            <person name="Castelle C.J."/>
            <person name="Probst A.J."/>
            <person name="Thomas B.C."/>
            <person name="Singh A."/>
            <person name="Wilkins M.J."/>
            <person name="Karaoz U."/>
            <person name="Brodie E.L."/>
            <person name="Williams K.H."/>
            <person name="Hubbard S.S."/>
            <person name="Banfield J.F."/>
        </authorList>
    </citation>
    <scope>NUCLEOTIDE SEQUENCE [LARGE SCALE GENOMIC DNA]</scope>
</reference>
<dbReference type="Gene3D" id="2.60.450.10">
    <property type="entry name" value="Lipopolysaccharide (LPS) transport protein A like domain"/>
    <property type="match status" value="1"/>
</dbReference>
<gene>
    <name evidence="3" type="ORF">A2519_22660</name>
</gene>
<dbReference type="PANTHER" id="PTHR30189">
    <property type="entry name" value="LPS-ASSEMBLY PROTEIN"/>
    <property type="match status" value="1"/>
</dbReference>
<dbReference type="GO" id="GO:0009279">
    <property type="term" value="C:cell outer membrane"/>
    <property type="evidence" value="ECO:0007669"/>
    <property type="project" value="TreeGrafter"/>
</dbReference>
<evidence type="ECO:0000256" key="1">
    <source>
        <dbReference type="SAM" id="SignalP"/>
    </source>
</evidence>
<evidence type="ECO:0000259" key="2">
    <source>
        <dbReference type="Pfam" id="PF19838"/>
    </source>
</evidence>
<feature type="domain" description="LPS-assembly protein LptD central" evidence="2">
    <location>
        <begin position="191"/>
        <end position="682"/>
    </location>
</feature>
<evidence type="ECO:0000313" key="4">
    <source>
        <dbReference type="Proteomes" id="UP000179243"/>
    </source>
</evidence>
<protein>
    <recommendedName>
        <fullName evidence="2">LPS-assembly protein LptD central domain-containing protein</fullName>
    </recommendedName>
</protein>
<dbReference type="InterPro" id="IPR050218">
    <property type="entry name" value="LptD"/>
</dbReference>
<keyword evidence="1" id="KW-0732">Signal</keyword>
<proteinExistence type="predicted"/>
<dbReference type="InterPro" id="IPR045659">
    <property type="entry name" value="LptD_2"/>
</dbReference>
<dbReference type="Proteomes" id="UP000179243">
    <property type="component" value="Unassembled WGS sequence"/>
</dbReference>
<dbReference type="Pfam" id="PF19838">
    <property type="entry name" value="LptD_2"/>
    <property type="match status" value="1"/>
</dbReference>
<feature type="chain" id="PRO_5009528721" description="LPS-assembly protein LptD central domain-containing protein" evidence="1">
    <location>
        <begin position="31"/>
        <end position="859"/>
    </location>
</feature>
<dbReference type="GO" id="GO:1990351">
    <property type="term" value="C:transporter complex"/>
    <property type="evidence" value="ECO:0007669"/>
    <property type="project" value="TreeGrafter"/>
</dbReference>
<feature type="signal peptide" evidence="1">
    <location>
        <begin position="1"/>
        <end position="30"/>
    </location>
</feature>
<dbReference type="AlphaFoldDB" id="A0A1F7FHG7"/>
<evidence type="ECO:0000313" key="3">
    <source>
        <dbReference type="EMBL" id="OGK06164.1"/>
    </source>
</evidence>
<dbReference type="PANTHER" id="PTHR30189:SF1">
    <property type="entry name" value="LPS-ASSEMBLY PROTEIN LPTD"/>
    <property type="match status" value="1"/>
</dbReference>
<sequence>MPAHLLHPRRKLMAVCLCVLVLAYAGTAFAAEGQGPPDSTLKADSSGRQTAAVHDTIAYAADKIIYNNNDSLLMLLGNAELSQEGMKLKADTILFHTNTRILEAMGTPILDQGAESVNGESMTYDMNTKKGKVRYGTARSKGDVYNGAEIGRMEDATFLVRNGDYSTCDIDTAPHYFFFSKNMKMIPGDKIIAKPVVLNIGDAPVGVLPFFIFPTKKGRCSGLLTPRWGEFPENGNRASYLNNVGYYFAINDYTDLETKVDFTNGDGFFFKRIYLDNRFAYNKRYWLNGNINGRFDLSRSDNTQSQNYGLSYSHNQNLFYPDGSFYMRGSGEIVGNSSYYRKSTLDREDYLKRQLTSNMAIVRQWKEAGITANTDFKYEEDLDSKENKLSLPSFSVSSVQRPLSVLAAPFMKERENDVSVPPDSQPWYEKIKFGYGARGINRKERVRERRYNLIDTAYDTSYVMRNNQAMDMRHDLSFSISPSPRVSYINISPRLSLASNWFFKERTQTGIAAISERRYYNSAKAYDTVYTWDTLPGINFNHREEFSTGLDLGTQLYGIAMLNLGPLIGFRHTFQPSVGYTFSPKLEGGERYISAGTANSGNRDEQQRIDFRANNTFQMKVAGDPEAENPKDKTISLMNLNLSTGYNFAAKPGTRKLGDLQSSASTNLYSLQLSYSGSHTFYDDNDNLLWSQADASLVKRLPSLRSLRLSASTGAQLSGTFSNGLVDIKTLLPDTAKMNPWNFAANFGYSYSSSYNTTFKVFEKSTTFSLRDQFTLNFTDNWRVSYSSRYDFENNELTEQSMDLLRNFHCWEANFHWIINGYRAGYYLRINIKEIPDIKIEKRGGEAGGMLFPGQGYYY</sequence>
<name>A0A1F7FHG7_UNCRA</name>
<organism evidence="3 4">
    <name type="scientific">Candidatus Raymondbacteria bacterium RIFOXYD12_FULL_49_13</name>
    <dbReference type="NCBI Taxonomy" id="1817890"/>
    <lineage>
        <taxon>Bacteria</taxon>
        <taxon>Raymondiibacteriota</taxon>
    </lineage>
</organism>